<reference evidence="2 3" key="1">
    <citation type="journal article" date="2015" name="Nature">
        <title>rRNA introns, odd ribosomes, and small enigmatic genomes across a large radiation of phyla.</title>
        <authorList>
            <person name="Brown C.T."/>
            <person name="Hug L.A."/>
            <person name="Thomas B.C."/>
            <person name="Sharon I."/>
            <person name="Castelle C.J."/>
            <person name="Singh A."/>
            <person name="Wilkins M.J."/>
            <person name="Williams K.H."/>
            <person name="Banfield J.F."/>
        </authorList>
    </citation>
    <scope>NUCLEOTIDE SEQUENCE [LARGE SCALE GENOMIC DNA]</scope>
</reference>
<dbReference type="Proteomes" id="UP000034445">
    <property type="component" value="Unassembled WGS sequence"/>
</dbReference>
<comment type="caution">
    <text evidence="2">The sequence shown here is derived from an EMBL/GenBank/DDBJ whole genome shotgun (WGS) entry which is preliminary data.</text>
</comment>
<keyword evidence="1" id="KW-0472">Membrane</keyword>
<protein>
    <recommendedName>
        <fullName evidence="4">Serine protease</fullName>
    </recommendedName>
</protein>
<feature type="transmembrane region" description="Helical" evidence="1">
    <location>
        <begin position="303"/>
        <end position="323"/>
    </location>
</feature>
<dbReference type="EMBL" id="LCRF01000010">
    <property type="protein sequence ID" value="KKW31604.1"/>
    <property type="molecule type" value="Genomic_DNA"/>
</dbReference>
<proteinExistence type="predicted"/>
<evidence type="ECO:0008006" key="4">
    <source>
        <dbReference type="Google" id="ProtNLM"/>
    </source>
</evidence>
<sequence length="380" mass="41681">MENSDKLRRNKITRLGMAGTALLGHLGGDPVLADGKKGDLLREQQRVEFVTKPQVLDYMKEARLRSMIANAQKKLQTQDVKRAIEGKGSNQLGRILRAIELPITGYDLAKTSWDPTELHRRYPVQIVHHGGTFDRLVPSFDNSKASFAVEGGISGYSNGFYLDRSDRLITNKHVLHEMTGRKKHLETGGLDIGTVQFTAAGYNVRPEQVISDDPAVTDANIDGALVAVVGIDPDQTADPKTGHKTLPGIAKKMTPAMVEQAFGGINPAQGRAEWLEHGKNLFVIILPPGESHGSAIGMSGSPVFKGTALAVILLFFMVSTVFARHSRIHRRSLLPTTERQTGRGNQLIFSARAALLISKTSSFSYEHEEFLVLILSDRIE</sequence>
<keyword evidence="1" id="KW-1133">Transmembrane helix</keyword>
<evidence type="ECO:0000313" key="2">
    <source>
        <dbReference type="EMBL" id="KKW31604.1"/>
    </source>
</evidence>
<accession>A0A0G2AGH7</accession>
<evidence type="ECO:0000313" key="3">
    <source>
        <dbReference type="Proteomes" id="UP000034445"/>
    </source>
</evidence>
<name>A0A0G2AGH7_9BACT</name>
<evidence type="ECO:0000256" key="1">
    <source>
        <dbReference type="SAM" id="Phobius"/>
    </source>
</evidence>
<gene>
    <name evidence="2" type="ORF">UY74_C0010G0017</name>
</gene>
<keyword evidence="1" id="KW-0812">Transmembrane</keyword>
<organism evidence="2 3">
    <name type="scientific">Candidatus Kaiserbacteria bacterium GW2011_GWC2_52_8b</name>
    <dbReference type="NCBI Taxonomy" id="1618676"/>
    <lineage>
        <taxon>Bacteria</taxon>
        <taxon>Candidatus Kaiseribacteriota</taxon>
    </lineage>
</organism>
<dbReference type="AlphaFoldDB" id="A0A0G2AGH7"/>